<dbReference type="Proteomes" id="UP001354073">
    <property type="component" value="Unassembled WGS sequence"/>
</dbReference>
<dbReference type="EMBL" id="JAVHXJ020000114">
    <property type="protein sequence ID" value="MGI1899640.1"/>
    <property type="molecule type" value="Genomic_DNA"/>
</dbReference>
<sequence>MANNMIIEQLKAEIFTMEQKLSSAKAVNNSYKPSVSEALRQGVAKPMVNYRNQLVTINEFEALLAARKAELKEALEKAS</sequence>
<name>A0ACC7REN9_9VIBR</name>
<reference evidence="1" key="1">
    <citation type="submission" date="2024-11" db="EMBL/GenBank/DDBJ databases">
        <title>Identification of new Vibrio campbellii strains harboring the pVA1 plasmid isolated from Penaeus vannamei postlarvae affected by outbreaks of acute hepatopancreatic necrosis disease (AHPND) in Mexico.</title>
        <authorList>
            <person name="Gomez-Gil B."/>
            <person name="Enciso-Ibarra J."/>
        </authorList>
    </citation>
    <scope>NUCLEOTIDE SEQUENCE</scope>
    <source>
        <strain evidence="1">M270204</strain>
    </source>
</reference>
<accession>A0ACC7REN9</accession>
<comment type="caution">
    <text evidence="1">The sequence shown here is derived from an EMBL/GenBank/DDBJ whole genome shotgun (WGS) entry which is preliminary data.</text>
</comment>
<evidence type="ECO:0000313" key="1">
    <source>
        <dbReference type="EMBL" id="MGI1899640.1"/>
    </source>
</evidence>
<gene>
    <name evidence="1" type="ORF">REH74_019105</name>
</gene>
<protein>
    <submittedName>
        <fullName evidence="1">Uncharacterized protein</fullName>
    </submittedName>
</protein>
<evidence type="ECO:0000313" key="2">
    <source>
        <dbReference type="Proteomes" id="UP001354073"/>
    </source>
</evidence>
<organism evidence="1 2">
    <name type="scientific">Vibrio campbellii</name>
    <dbReference type="NCBI Taxonomy" id="680"/>
    <lineage>
        <taxon>Bacteria</taxon>
        <taxon>Pseudomonadati</taxon>
        <taxon>Pseudomonadota</taxon>
        <taxon>Gammaproteobacteria</taxon>
        <taxon>Vibrionales</taxon>
        <taxon>Vibrionaceae</taxon>
        <taxon>Vibrio</taxon>
    </lineage>
</organism>
<proteinExistence type="predicted"/>